<gene>
    <name evidence="3" type="ORF">ACHAW5_005404</name>
</gene>
<dbReference type="AlphaFoldDB" id="A0ABD3NMX1"/>
<dbReference type="EMBL" id="JALLAZ020001351">
    <property type="protein sequence ID" value="KAL3776486.1"/>
    <property type="molecule type" value="Genomic_DNA"/>
</dbReference>
<sequence length="368" mass="41831">MLEKYGDKIGPLERDSSSHYLALSLLILSNASLFALSVLSGRLHPRQVALMALFPGSILSLWTLQILHDGLHGSLLNKRRQNFFGVKRRYLQDSLLFWGSMPSAFGYYLYLKYGHLTHHKSLGDARSSSLKQLFESDQINFEDGDVLFVAHRMKLKGDVGPTFNFGEKSVTLSISKMGFNSWNEGHTVQNALAFASSFMYERFMLIINDLVVAITGRNYFFPNKPQQFHDECARYCRCAVMVRALLWKLAGWKSMLFLYLSETLWSIPPHPACAMFVTNHGSSVDHATGNCIPSSSTYAGRWYSLLTLGTNYHLEHHDFPTIPLHKLGMLRKIAPEFYRKGSSDNVFRIMAMVFAKPEFYACMDAHVI</sequence>
<dbReference type="PANTHER" id="PTHR12879:SF8">
    <property type="entry name" value="SPHINGOLIPID DELTA(4)-DESATURASE DES1"/>
    <property type="match status" value="1"/>
</dbReference>
<dbReference type="Pfam" id="PF00487">
    <property type="entry name" value="FA_desaturase"/>
    <property type="match status" value="1"/>
</dbReference>
<evidence type="ECO:0000256" key="1">
    <source>
        <dbReference type="SAM" id="Phobius"/>
    </source>
</evidence>
<feature type="transmembrane region" description="Helical" evidence="1">
    <location>
        <begin position="48"/>
        <end position="67"/>
    </location>
</feature>
<reference evidence="3 4" key="1">
    <citation type="submission" date="2024-10" db="EMBL/GenBank/DDBJ databases">
        <title>Updated reference genomes for cyclostephanoid diatoms.</title>
        <authorList>
            <person name="Roberts W.R."/>
            <person name="Alverson A.J."/>
        </authorList>
    </citation>
    <scope>NUCLEOTIDE SEQUENCE [LARGE SCALE GENOMIC DNA]</scope>
    <source>
        <strain evidence="3 4">AJA276-08</strain>
    </source>
</reference>
<feature type="domain" description="Fatty acid desaturase" evidence="2">
    <location>
        <begin position="57"/>
        <end position="340"/>
    </location>
</feature>
<dbReference type="Proteomes" id="UP001530315">
    <property type="component" value="Unassembled WGS sequence"/>
</dbReference>
<accession>A0ABD3NMX1</accession>
<comment type="caution">
    <text evidence="3">The sequence shown here is derived from an EMBL/GenBank/DDBJ whole genome shotgun (WGS) entry which is preliminary data.</text>
</comment>
<dbReference type="PANTHER" id="PTHR12879">
    <property type="entry name" value="SPHINGOLIPID DELTA 4 DESATURASE/C-4 HYDROXYLASE PROTEIN DES2"/>
    <property type="match status" value="1"/>
</dbReference>
<organism evidence="3 4">
    <name type="scientific">Stephanodiscus triporus</name>
    <dbReference type="NCBI Taxonomy" id="2934178"/>
    <lineage>
        <taxon>Eukaryota</taxon>
        <taxon>Sar</taxon>
        <taxon>Stramenopiles</taxon>
        <taxon>Ochrophyta</taxon>
        <taxon>Bacillariophyta</taxon>
        <taxon>Coscinodiscophyceae</taxon>
        <taxon>Thalassiosirophycidae</taxon>
        <taxon>Stephanodiscales</taxon>
        <taxon>Stephanodiscaceae</taxon>
        <taxon>Stephanodiscus</taxon>
    </lineage>
</organism>
<name>A0ABD3NMX1_9STRA</name>
<dbReference type="InterPro" id="IPR005804">
    <property type="entry name" value="FA_desaturase_dom"/>
</dbReference>
<protein>
    <recommendedName>
        <fullName evidence="2">Fatty acid desaturase domain-containing protein</fullName>
    </recommendedName>
</protein>
<evidence type="ECO:0000313" key="3">
    <source>
        <dbReference type="EMBL" id="KAL3776486.1"/>
    </source>
</evidence>
<feature type="transmembrane region" description="Helical" evidence="1">
    <location>
        <begin position="95"/>
        <end position="111"/>
    </location>
</feature>
<keyword evidence="1" id="KW-0812">Transmembrane</keyword>
<keyword evidence="4" id="KW-1185">Reference proteome</keyword>
<evidence type="ECO:0000259" key="2">
    <source>
        <dbReference type="Pfam" id="PF00487"/>
    </source>
</evidence>
<proteinExistence type="predicted"/>
<keyword evidence="1" id="KW-1133">Transmembrane helix</keyword>
<keyword evidence="1" id="KW-0472">Membrane</keyword>
<evidence type="ECO:0000313" key="4">
    <source>
        <dbReference type="Proteomes" id="UP001530315"/>
    </source>
</evidence>
<feature type="transmembrane region" description="Helical" evidence="1">
    <location>
        <begin position="20"/>
        <end position="41"/>
    </location>
</feature>